<gene>
    <name evidence="4" type="ORF">PanWU01x14_337910</name>
</gene>
<reference evidence="5" key="1">
    <citation type="submission" date="2016-06" db="EMBL/GenBank/DDBJ databases">
        <title>Parallel loss of symbiosis genes in relatives of nitrogen-fixing non-legume Parasponia.</title>
        <authorList>
            <person name="Van Velzen R."/>
            <person name="Holmer R."/>
            <person name="Bu F."/>
            <person name="Rutten L."/>
            <person name="Van Zeijl A."/>
            <person name="Liu W."/>
            <person name="Santuari L."/>
            <person name="Cao Q."/>
            <person name="Sharma T."/>
            <person name="Shen D."/>
            <person name="Roswanjaya Y."/>
            <person name="Wardhani T."/>
            <person name="Kalhor M.S."/>
            <person name="Jansen J."/>
            <person name="Van den Hoogen J."/>
            <person name="Gungor B."/>
            <person name="Hartog M."/>
            <person name="Hontelez J."/>
            <person name="Verver J."/>
            <person name="Yang W.-C."/>
            <person name="Schijlen E."/>
            <person name="Repin R."/>
            <person name="Schilthuizen M."/>
            <person name="Schranz E."/>
            <person name="Heidstra R."/>
            <person name="Miyata K."/>
            <person name="Fedorova E."/>
            <person name="Kohlen W."/>
            <person name="Bisseling T."/>
            <person name="Smit S."/>
            <person name="Geurts R."/>
        </authorList>
    </citation>
    <scope>NUCLEOTIDE SEQUENCE [LARGE SCALE GENOMIC DNA]</scope>
    <source>
        <strain evidence="5">cv. WU1-14</strain>
    </source>
</reference>
<dbReference type="OrthoDB" id="688954at2759"/>
<keyword evidence="5" id="KW-1185">Reference proteome</keyword>
<dbReference type="Proteomes" id="UP000237105">
    <property type="component" value="Unassembled WGS sequence"/>
</dbReference>
<dbReference type="STRING" id="3476.A0A2P5AFB3"/>
<dbReference type="SUPFAM" id="SSF49503">
    <property type="entry name" value="Cupredoxins"/>
    <property type="match status" value="1"/>
</dbReference>
<dbReference type="AlphaFoldDB" id="A0A2P5AFB3"/>
<keyword evidence="2" id="KW-1133">Transmembrane helix</keyword>
<evidence type="ECO:0000259" key="3">
    <source>
        <dbReference type="PROSITE" id="PS51485"/>
    </source>
</evidence>
<dbReference type="PANTHER" id="PTHR33021">
    <property type="entry name" value="BLUE COPPER PROTEIN"/>
    <property type="match status" value="1"/>
</dbReference>
<protein>
    <submittedName>
        <fullName evidence="4">Phytocyanin domain containing protein</fullName>
    </submittedName>
</protein>
<dbReference type="InterPro" id="IPR003245">
    <property type="entry name" value="Phytocyanin_dom"/>
</dbReference>
<dbReference type="FunFam" id="2.60.40.420:FF:000048">
    <property type="entry name" value="Early nodulin-like protein 18"/>
    <property type="match status" value="1"/>
</dbReference>
<name>A0A2P5AFB3_PARAD</name>
<dbReference type="EMBL" id="JXTB01000620">
    <property type="protein sequence ID" value="PON35231.1"/>
    <property type="molecule type" value="Genomic_DNA"/>
</dbReference>
<evidence type="ECO:0000256" key="1">
    <source>
        <dbReference type="SAM" id="MobiDB-lite"/>
    </source>
</evidence>
<feature type="transmembrane region" description="Helical" evidence="2">
    <location>
        <begin position="6"/>
        <end position="25"/>
    </location>
</feature>
<dbReference type="PANTHER" id="PTHR33021:SF213">
    <property type="entry name" value="OS12G0454600 PROTEIN"/>
    <property type="match status" value="1"/>
</dbReference>
<comment type="caution">
    <text evidence="4">The sequence shown here is derived from an EMBL/GenBank/DDBJ whole genome shotgun (WGS) entry which is preliminary data.</text>
</comment>
<feature type="domain" description="Phytocyanin" evidence="3">
    <location>
        <begin position="26"/>
        <end position="146"/>
    </location>
</feature>
<feature type="compositionally biased region" description="Polar residues" evidence="1">
    <location>
        <begin position="170"/>
        <end position="183"/>
    </location>
</feature>
<dbReference type="Pfam" id="PF02298">
    <property type="entry name" value="Cu_bind_like"/>
    <property type="match status" value="1"/>
</dbReference>
<dbReference type="GO" id="GO:0009055">
    <property type="term" value="F:electron transfer activity"/>
    <property type="evidence" value="ECO:0007669"/>
    <property type="project" value="InterPro"/>
</dbReference>
<keyword evidence="2" id="KW-0812">Transmembrane</keyword>
<keyword evidence="2" id="KW-0472">Membrane</keyword>
<accession>A0A2P5AFB3</accession>
<evidence type="ECO:0000313" key="5">
    <source>
        <dbReference type="Proteomes" id="UP000237105"/>
    </source>
</evidence>
<proteinExistence type="predicted"/>
<dbReference type="Gene3D" id="2.60.40.420">
    <property type="entry name" value="Cupredoxins - blue copper proteins"/>
    <property type="match status" value="1"/>
</dbReference>
<dbReference type="InterPro" id="IPR008972">
    <property type="entry name" value="Cupredoxin"/>
</dbReference>
<dbReference type="InterPro" id="IPR039391">
    <property type="entry name" value="Phytocyanin-like"/>
</dbReference>
<sequence>MGTATIAANLIVITSLMMVCTAAAYTNHTVGGNAGWSFNATTNTTAANYSSWAATQTFSLGDFLLFKTNSNQTVIETYNKTTYQSCAYDDSDSDDTFQYGGGDQHFGEALTIEVPLLLEGSTYYFSSAGDGVQCQLGMAFEINVAHGAGLPESLNRAPPPPYNEPPGPDSAQSPDTLTGSKPSGNGAFRIGGGLCALLPLLMLLF</sequence>
<evidence type="ECO:0000313" key="4">
    <source>
        <dbReference type="EMBL" id="PON35231.1"/>
    </source>
</evidence>
<feature type="compositionally biased region" description="Pro residues" evidence="1">
    <location>
        <begin position="157"/>
        <end position="168"/>
    </location>
</feature>
<dbReference type="GO" id="GO:0005886">
    <property type="term" value="C:plasma membrane"/>
    <property type="evidence" value="ECO:0007669"/>
    <property type="project" value="TreeGrafter"/>
</dbReference>
<dbReference type="PROSITE" id="PS51485">
    <property type="entry name" value="PHYTOCYANIN"/>
    <property type="match status" value="1"/>
</dbReference>
<organism evidence="4 5">
    <name type="scientific">Parasponia andersonii</name>
    <name type="common">Sponia andersonii</name>
    <dbReference type="NCBI Taxonomy" id="3476"/>
    <lineage>
        <taxon>Eukaryota</taxon>
        <taxon>Viridiplantae</taxon>
        <taxon>Streptophyta</taxon>
        <taxon>Embryophyta</taxon>
        <taxon>Tracheophyta</taxon>
        <taxon>Spermatophyta</taxon>
        <taxon>Magnoliopsida</taxon>
        <taxon>eudicotyledons</taxon>
        <taxon>Gunneridae</taxon>
        <taxon>Pentapetalae</taxon>
        <taxon>rosids</taxon>
        <taxon>fabids</taxon>
        <taxon>Rosales</taxon>
        <taxon>Cannabaceae</taxon>
        <taxon>Parasponia</taxon>
    </lineage>
</organism>
<feature type="region of interest" description="Disordered" evidence="1">
    <location>
        <begin position="151"/>
        <end position="183"/>
    </location>
</feature>
<evidence type="ECO:0000256" key="2">
    <source>
        <dbReference type="SAM" id="Phobius"/>
    </source>
</evidence>